<dbReference type="SUPFAM" id="SSF50998">
    <property type="entry name" value="Quinoprotein alcohol dehydrogenase-like"/>
    <property type="match status" value="1"/>
</dbReference>
<evidence type="ECO:0000256" key="2">
    <source>
        <dbReference type="ARBA" id="ARBA00022490"/>
    </source>
</evidence>
<dbReference type="InterPro" id="IPR001680">
    <property type="entry name" value="WD40_rpt"/>
</dbReference>
<dbReference type="InterPro" id="IPR011047">
    <property type="entry name" value="Quinoprotein_ADH-like_sf"/>
</dbReference>
<comment type="caution">
    <text evidence="9">The sequence shown here is derived from an EMBL/GenBank/DDBJ whole genome shotgun (WGS) entry which is preliminary data.</text>
</comment>
<proteinExistence type="inferred from homology"/>
<evidence type="ECO:0000256" key="7">
    <source>
        <dbReference type="PROSITE-ProRule" id="PRU00221"/>
    </source>
</evidence>
<evidence type="ECO:0000256" key="8">
    <source>
        <dbReference type="SAM" id="MobiDB-lite"/>
    </source>
</evidence>
<accession>A0AAD9IM39</accession>
<dbReference type="PANTHER" id="PTHR14344:SF3">
    <property type="entry name" value="WD REPEAT-CONTAINING PROTEIN 6"/>
    <property type="match status" value="1"/>
</dbReference>
<dbReference type="PANTHER" id="PTHR14344">
    <property type="entry name" value="WD REPEAT PROTEIN"/>
    <property type="match status" value="1"/>
</dbReference>
<dbReference type="SMART" id="SM00320">
    <property type="entry name" value="WD40"/>
    <property type="match status" value="6"/>
</dbReference>
<keyword evidence="5" id="KW-0677">Repeat</keyword>
<evidence type="ECO:0000313" key="9">
    <source>
        <dbReference type="EMBL" id="KAK2080126.1"/>
    </source>
</evidence>
<evidence type="ECO:0000256" key="3">
    <source>
        <dbReference type="ARBA" id="ARBA00022574"/>
    </source>
</evidence>
<feature type="region of interest" description="Disordered" evidence="8">
    <location>
        <begin position="608"/>
        <end position="627"/>
    </location>
</feature>
<name>A0AAD9IM39_PROWI</name>
<sequence length="921" mass="95450">MPALGEGWRACRSTAYIGDVTALATAPDGESPVLFVGMGSSISAVDCVDGGVIDRLTVLPEAARVHGIRGSIHRVAWSEDGRLLASASDDRSLCIWDVPEIGDVAGEQNLDTPATILAPHLRLYGHTGRLWDACFVPGQALVISASEDCSARIWSLESGELCGVLRGHAGRGIWHCALVGPRPRRFLATGGADGAVLTWHLPDAAGASWRPADAAWRQELACQLPAGEEEGSGWALQNGAPAAGKTGSTGVSDSRGEYVRCLAWLRSGQNVATLLADWMPAIEPAAASLACFWMGQGSRLVVAGADGTLSLYMVEAPEPDATASCDPPHLITRWQSPFGKRVTATSLEATRPDQALSSAEASTHSSTVPRVLVAGDKDGNLAAWSIDEASSDSKARVKLLAASGRLHGGRPIAEVRVLLPSTCDASGAFQVLSTGADGHRRLWTVAEGSFSLDRSWDHAPIATVLHDGLVRGPLHNDSVLTAGFQMDDLIVCSTSQAASREVARIACGGWRRPTAFLAHEAHAASFAFAYASGRTVRCARLDAERERGPACTAPVQRLTETLLPGWHGLEVNAVRLAGVDHAHASAARQADCSQLVLLTGGEDGIVRAAPGRNQQSSTRQGRNRRHAAASTIRLQADVRVLSLCLLGESAEGAAEGTGGLAHAVAGLADGTLRLLRLHLASSAGARSAEDLGRLVDGHPSGVVLSSARVDAGVITGMTALALVATGASDGSVALWAPLAAGRGDAGTVSPCWAAARVHQSGVNAIAAARVCVDAAGDIVVIVSGGDDQSIAVQALTVDAAAGATAPCAAPLALANAHGSALRGVWTDGRVVVSTGLDQCLRAWRLEISRAPAPPAASCAHVTEDLPCPYEVTIEPLWSRPTQVLEPSCVDVRLVPQQGSAIIAIGGRGLQLLSVPHEDQEP</sequence>
<keyword evidence="3 7" id="KW-0853">WD repeat</keyword>
<comment type="similarity">
    <text evidence="6">Belongs to the WD repeat WDR6 family.</text>
</comment>
<evidence type="ECO:0000256" key="4">
    <source>
        <dbReference type="ARBA" id="ARBA00022694"/>
    </source>
</evidence>
<evidence type="ECO:0000313" key="10">
    <source>
        <dbReference type="Proteomes" id="UP001255856"/>
    </source>
</evidence>
<dbReference type="Gene3D" id="2.130.10.10">
    <property type="entry name" value="YVTN repeat-like/Quinoprotein amine dehydrogenase"/>
    <property type="match status" value="3"/>
</dbReference>
<keyword evidence="4" id="KW-0819">tRNA processing</keyword>
<evidence type="ECO:0000256" key="5">
    <source>
        <dbReference type="ARBA" id="ARBA00022737"/>
    </source>
</evidence>
<dbReference type="InterPro" id="IPR036322">
    <property type="entry name" value="WD40_repeat_dom_sf"/>
</dbReference>
<dbReference type="PROSITE" id="PS50294">
    <property type="entry name" value="WD_REPEATS_REGION"/>
    <property type="match status" value="2"/>
</dbReference>
<dbReference type="GO" id="GO:0005737">
    <property type="term" value="C:cytoplasm"/>
    <property type="evidence" value="ECO:0007669"/>
    <property type="project" value="UniProtKB-SubCell"/>
</dbReference>
<dbReference type="PROSITE" id="PS00678">
    <property type="entry name" value="WD_REPEATS_1"/>
    <property type="match status" value="1"/>
</dbReference>
<dbReference type="Proteomes" id="UP001255856">
    <property type="component" value="Unassembled WGS sequence"/>
</dbReference>
<dbReference type="GO" id="GO:0030488">
    <property type="term" value="P:tRNA methylation"/>
    <property type="evidence" value="ECO:0007669"/>
    <property type="project" value="TreeGrafter"/>
</dbReference>
<dbReference type="PROSITE" id="PS50082">
    <property type="entry name" value="WD_REPEATS_2"/>
    <property type="match status" value="2"/>
</dbReference>
<gene>
    <name evidence="9" type="ORF">QBZ16_002522</name>
</gene>
<comment type="subcellular location">
    <subcellularLocation>
        <location evidence="1">Cytoplasm</location>
    </subcellularLocation>
</comment>
<dbReference type="InterPro" id="IPR019775">
    <property type="entry name" value="WD40_repeat_CS"/>
</dbReference>
<dbReference type="SUPFAM" id="SSF50978">
    <property type="entry name" value="WD40 repeat-like"/>
    <property type="match status" value="1"/>
</dbReference>
<feature type="repeat" description="WD" evidence="7">
    <location>
        <begin position="65"/>
        <end position="98"/>
    </location>
</feature>
<dbReference type="InterPro" id="IPR015943">
    <property type="entry name" value="WD40/YVTN_repeat-like_dom_sf"/>
</dbReference>
<evidence type="ECO:0000256" key="6">
    <source>
        <dbReference type="ARBA" id="ARBA00038255"/>
    </source>
</evidence>
<keyword evidence="2" id="KW-0963">Cytoplasm</keyword>
<keyword evidence="10" id="KW-1185">Reference proteome</keyword>
<dbReference type="InterPro" id="IPR051973">
    <property type="entry name" value="tRNA_Anticodon_Mtase-Reg"/>
</dbReference>
<reference evidence="9" key="1">
    <citation type="submission" date="2021-01" db="EMBL/GenBank/DDBJ databases">
        <authorList>
            <person name="Eckstrom K.M.E."/>
        </authorList>
    </citation>
    <scope>NUCLEOTIDE SEQUENCE</scope>
    <source>
        <strain evidence="9">UVCC 0001</strain>
    </source>
</reference>
<dbReference type="EMBL" id="JASFZW010000002">
    <property type="protein sequence ID" value="KAK2080126.1"/>
    <property type="molecule type" value="Genomic_DNA"/>
</dbReference>
<feature type="repeat" description="WD" evidence="7">
    <location>
        <begin position="123"/>
        <end position="164"/>
    </location>
</feature>
<evidence type="ECO:0000256" key="1">
    <source>
        <dbReference type="ARBA" id="ARBA00004496"/>
    </source>
</evidence>
<dbReference type="Pfam" id="PF00400">
    <property type="entry name" value="WD40"/>
    <property type="match status" value="3"/>
</dbReference>
<dbReference type="AlphaFoldDB" id="A0AAD9IM39"/>
<organism evidence="9 10">
    <name type="scientific">Prototheca wickerhamii</name>
    <dbReference type="NCBI Taxonomy" id="3111"/>
    <lineage>
        <taxon>Eukaryota</taxon>
        <taxon>Viridiplantae</taxon>
        <taxon>Chlorophyta</taxon>
        <taxon>core chlorophytes</taxon>
        <taxon>Trebouxiophyceae</taxon>
        <taxon>Chlorellales</taxon>
        <taxon>Chlorellaceae</taxon>
        <taxon>Prototheca</taxon>
    </lineage>
</organism>
<protein>
    <submittedName>
        <fullName evidence="9">Uncharacterized protein</fullName>
    </submittedName>
</protein>